<dbReference type="AlphaFoldDB" id="A0A101RME3"/>
<comment type="caution">
    <text evidence="2">The sequence shown here is derived from an EMBL/GenBank/DDBJ whole genome shotgun (WGS) entry which is preliminary data.</text>
</comment>
<reference evidence="2 3" key="1">
    <citation type="submission" date="2015-10" db="EMBL/GenBank/DDBJ databases">
        <title>Draft genome sequence of Streptomyces canus DSM 40017, type strain for the species Streptomyces canus.</title>
        <authorList>
            <person name="Ruckert C."/>
            <person name="Winkler A."/>
            <person name="Kalinowski J."/>
            <person name="Kampfer P."/>
            <person name="Glaeser S."/>
        </authorList>
    </citation>
    <scope>NUCLEOTIDE SEQUENCE [LARGE SCALE GENOMIC DNA]</scope>
    <source>
        <strain evidence="2 3">DSM 40017</strain>
    </source>
</reference>
<name>A0A101RME3_9ACTN</name>
<evidence type="ECO:0000313" key="3">
    <source>
        <dbReference type="Proteomes" id="UP000053669"/>
    </source>
</evidence>
<evidence type="ECO:0000256" key="1">
    <source>
        <dbReference type="SAM" id="MobiDB-lite"/>
    </source>
</evidence>
<feature type="compositionally biased region" description="Polar residues" evidence="1">
    <location>
        <begin position="99"/>
        <end position="108"/>
    </location>
</feature>
<sequence>MEGLGPWDGSHARERFNDFGALVDVEGFADLPVGVFDPFVEHEELVGEVAHEFRGPLFARASRHLGPGCFERAGGDIGCTAERTSGQPALPATGPGPARSQTPSNGSHSCRMPDDQQLPRSCEQHHPHPEL</sequence>
<protein>
    <submittedName>
        <fullName evidence="2">Uncharacterized protein</fullName>
    </submittedName>
</protein>
<organism evidence="2 3">
    <name type="scientific">Streptomyces canus</name>
    <dbReference type="NCBI Taxonomy" id="58343"/>
    <lineage>
        <taxon>Bacteria</taxon>
        <taxon>Bacillati</taxon>
        <taxon>Actinomycetota</taxon>
        <taxon>Actinomycetes</taxon>
        <taxon>Kitasatosporales</taxon>
        <taxon>Streptomycetaceae</taxon>
        <taxon>Streptomyces</taxon>
        <taxon>Streptomyces aurantiacus group</taxon>
    </lineage>
</organism>
<gene>
    <name evidence="2" type="ORF">AQJ46_43605</name>
</gene>
<feature type="region of interest" description="Disordered" evidence="1">
    <location>
        <begin position="73"/>
        <end position="131"/>
    </location>
</feature>
<dbReference type="Proteomes" id="UP000053669">
    <property type="component" value="Unassembled WGS sequence"/>
</dbReference>
<evidence type="ECO:0000313" key="2">
    <source>
        <dbReference type="EMBL" id="KUN58284.1"/>
    </source>
</evidence>
<proteinExistence type="predicted"/>
<dbReference type="EMBL" id="LMWU01000062">
    <property type="protein sequence ID" value="KUN58284.1"/>
    <property type="molecule type" value="Genomic_DNA"/>
</dbReference>
<accession>A0A101RME3</accession>
<feature type="compositionally biased region" description="Basic and acidic residues" evidence="1">
    <location>
        <begin position="122"/>
        <end position="131"/>
    </location>
</feature>